<dbReference type="InterPro" id="IPR003033">
    <property type="entry name" value="SCP2_sterol-bd_dom"/>
</dbReference>
<evidence type="ECO:0000256" key="1">
    <source>
        <dbReference type="HAMAP-Rule" id="MF_02215"/>
    </source>
</evidence>
<accession>A0A095V0U1</accession>
<name>A0A095V0U1_9GAMM</name>
<dbReference type="Proteomes" id="UP000029577">
    <property type="component" value="Unassembled WGS sequence"/>
</dbReference>
<comment type="function">
    <text evidence="1">Required for ubiquinone (coenzyme Q) biosynthesis. Binds hydrophobic ubiquinone biosynthetic intermediates via its SCP2 domain and is essential for the stability of the Ubi complex. May constitute a docking platform where Ubi enzymes assemble and access their SCP2-bound polyprenyl substrates.</text>
</comment>
<evidence type="ECO:0000259" key="2">
    <source>
        <dbReference type="Pfam" id="PF02036"/>
    </source>
</evidence>
<dbReference type="OrthoDB" id="5801225at2"/>
<keyword evidence="1" id="KW-0963">Cytoplasm</keyword>
<protein>
    <recommendedName>
        <fullName evidence="1">Ubiquinone biosynthesis accessory factor UbiJ</fullName>
    </recommendedName>
</protein>
<dbReference type="SUPFAM" id="SSF55718">
    <property type="entry name" value="SCP-like"/>
    <property type="match status" value="1"/>
</dbReference>
<dbReference type="UniPathway" id="UPA00232"/>
<evidence type="ECO:0000313" key="4">
    <source>
        <dbReference type="Proteomes" id="UP000029577"/>
    </source>
</evidence>
<dbReference type="InterPro" id="IPR036527">
    <property type="entry name" value="SCP2_sterol-bd_dom_sf"/>
</dbReference>
<dbReference type="AlphaFoldDB" id="A0A095V0U1"/>
<keyword evidence="1" id="KW-0831">Ubiquinone biosynthesis</keyword>
<dbReference type="GO" id="GO:0006744">
    <property type="term" value="P:ubiquinone biosynthetic process"/>
    <property type="evidence" value="ECO:0007669"/>
    <property type="project" value="UniProtKB-UniRule"/>
</dbReference>
<dbReference type="InterPro" id="IPR038989">
    <property type="entry name" value="UbiJ"/>
</dbReference>
<keyword evidence="4" id="KW-1185">Reference proteome</keyword>
<dbReference type="GO" id="GO:0005737">
    <property type="term" value="C:cytoplasm"/>
    <property type="evidence" value="ECO:0007669"/>
    <property type="project" value="UniProtKB-SubCell"/>
</dbReference>
<dbReference type="RefSeq" id="WP_038015740.1">
    <property type="nucleotide sequence ID" value="NZ_JPKR02000005.1"/>
</dbReference>
<dbReference type="Pfam" id="PF02036">
    <property type="entry name" value="SCP2"/>
    <property type="match status" value="1"/>
</dbReference>
<dbReference type="HAMAP" id="MF_02215">
    <property type="entry name" value="UbiJ"/>
    <property type="match status" value="1"/>
</dbReference>
<dbReference type="PANTHER" id="PTHR38693">
    <property type="entry name" value="UBIQUINONE BIOSYNTHESIS PROTEIN UBIJ"/>
    <property type="match status" value="1"/>
</dbReference>
<comment type="pathway">
    <text evidence="1">Cofactor biosynthesis; ubiquinone biosynthesis.</text>
</comment>
<dbReference type="EMBL" id="JPKR02000005">
    <property type="protein sequence ID" value="KGD80113.1"/>
    <property type="molecule type" value="Genomic_DNA"/>
</dbReference>
<evidence type="ECO:0000313" key="3">
    <source>
        <dbReference type="EMBL" id="KGD80113.1"/>
    </source>
</evidence>
<proteinExistence type="inferred from homology"/>
<dbReference type="PANTHER" id="PTHR38693:SF1">
    <property type="entry name" value="UBIQUINONE BIOSYNTHESIS ACCESSORY FACTOR UBIJ"/>
    <property type="match status" value="1"/>
</dbReference>
<dbReference type="STRING" id="642227.HA49_00075"/>
<comment type="caution">
    <text evidence="3">The sequence shown here is derived from an EMBL/GenBank/DDBJ whole genome shotgun (WGS) entry which is preliminary data.</text>
</comment>
<feature type="domain" description="SCP2" evidence="2">
    <location>
        <begin position="15"/>
        <end position="113"/>
    </location>
</feature>
<organism evidence="3 4">
    <name type="scientific">Tatumella morbirosei</name>
    <dbReference type="NCBI Taxonomy" id="642227"/>
    <lineage>
        <taxon>Bacteria</taxon>
        <taxon>Pseudomonadati</taxon>
        <taxon>Pseudomonadota</taxon>
        <taxon>Gammaproteobacteria</taxon>
        <taxon>Enterobacterales</taxon>
        <taxon>Erwiniaceae</taxon>
        <taxon>Tatumella</taxon>
    </lineage>
</organism>
<gene>
    <name evidence="1" type="primary">ubiJ</name>
    <name evidence="3" type="ORF">HA49_00075</name>
</gene>
<comment type="similarity">
    <text evidence="1">Belongs to the UbiJ family.</text>
</comment>
<sequence length="201" mass="22515">MTAMPLLTATIENVLNRVLYQDRGLKPARQRLKGKVLTLKFSEFSRPLVLVFGEQQLDVVGDWQDSSDCTVSLALGVLPELRDRQNLTSLIRQGKLDVQGDLQVIQQFSALMDLAELDPAEYLAPFVGDIAAQGISRAGQRLFSFVRQDISSRQRQLGEILTEEWRAAPGTLEVAWFCEETAALDKKLAALDARLAQWEKK</sequence>
<dbReference type="eggNOG" id="COG3165">
    <property type="taxonomic scope" value="Bacteria"/>
</dbReference>
<reference evidence="3" key="1">
    <citation type="submission" date="2014-12" db="EMBL/GenBank/DDBJ databases">
        <title>The draft genome of the Tatumella morbirosei type strain, LMG23360T isolated from pineapple rot.</title>
        <authorList>
            <person name="Smits T.H."/>
            <person name="Palmer M."/>
            <person name="Venter S.N."/>
            <person name="Duffy B."/>
            <person name="Steenkamp E.T."/>
            <person name="Chan W.Y."/>
            <person name="Coutinho T.A."/>
            <person name="Coetzee M.P."/>
            <person name="De Maayer P."/>
        </authorList>
    </citation>
    <scope>NUCLEOTIDE SEQUENCE [LARGE SCALE GENOMIC DNA]</scope>
    <source>
        <strain evidence="3">LMG 23360</strain>
    </source>
</reference>
<comment type="subcellular location">
    <subcellularLocation>
        <location evidence="1">Cytoplasm</location>
    </subcellularLocation>
</comment>